<gene>
    <name evidence="3" type="ORF">COY52_04610</name>
</gene>
<dbReference type="PANTHER" id="PTHR43648:SF1">
    <property type="entry name" value="ELECTRON TRANSFER FLAVOPROTEIN BETA SUBUNIT LYSINE METHYLTRANSFERASE"/>
    <property type="match status" value="1"/>
</dbReference>
<evidence type="ECO:0000256" key="2">
    <source>
        <dbReference type="ARBA" id="ARBA00022679"/>
    </source>
</evidence>
<dbReference type="Pfam" id="PF13489">
    <property type="entry name" value="Methyltransf_23"/>
    <property type="match status" value="1"/>
</dbReference>
<comment type="caution">
    <text evidence="3">The sequence shown here is derived from an EMBL/GenBank/DDBJ whole genome shotgun (WGS) entry which is preliminary data.</text>
</comment>
<proteinExistence type="predicted"/>
<evidence type="ECO:0000313" key="4">
    <source>
        <dbReference type="Proteomes" id="UP000229307"/>
    </source>
</evidence>
<dbReference type="GO" id="GO:0008276">
    <property type="term" value="F:protein methyltransferase activity"/>
    <property type="evidence" value="ECO:0007669"/>
    <property type="project" value="TreeGrafter"/>
</dbReference>
<sequence length="272" mass="31255">MSYEPGVSMTEFSFGRNWDQFIKNYLTEERVEAAKKHILDFLEIPDLKGRSFLDIGCGSGIHSLAALKAGAAKVISFDVDPYSVETTRRVREMSGSPETWDVLSGSILDEKFLSGISLADIVYSWGVLHHTGNMWKAVENASRFIKDNGIFYVALYVTTPKSDYWVRIKKRYNTASSAGKAFMEQWYMWRHLIIPYFMRSKDPLKYILEYKQKRGMSYFTDVKDWLGGYPYEHAKIEEVLKFCREKLGLELAGLGTGEACIEYLFKKSGKRS</sequence>
<dbReference type="InterPro" id="IPR050078">
    <property type="entry name" value="Ribosomal_L11_MeTrfase_PrmA"/>
</dbReference>
<reference evidence="4" key="1">
    <citation type="submission" date="2017-09" db="EMBL/GenBank/DDBJ databases">
        <title>Depth-based differentiation of microbial function through sediment-hosted aquifers and enrichment of novel symbionts in the deep terrestrial subsurface.</title>
        <authorList>
            <person name="Probst A.J."/>
            <person name="Ladd B."/>
            <person name="Jarett J.K."/>
            <person name="Geller-Mcgrath D.E."/>
            <person name="Sieber C.M.K."/>
            <person name="Emerson J.B."/>
            <person name="Anantharaman K."/>
            <person name="Thomas B.C."/>
            <person name="Malmstrom R."/>
            <person name="Stieglmeier M."/>
            <person name="Klingl A."/>
            <person name="Woyke T."/>
            <person name="Ryan C.M."/>
            <person name="Banfield J.F."/>
        </authorList>
    </citation>
    <scope>NUCLEOTIDE SEQUENCE [LARGE SCALE GENOMIC DNA]</scope>
</reference>
<accession>A0A2M7SCV9</accession>
<dbReference type="GO" id="GO:0032259">
    <property type="term" value="P:methylation"/>
    <property type="evidence" value="ECO:0007669"/>
    <property type="project" value="UniProtKB-KW"/>
</dbReference>
<dbReference type="EMBL" id="PFMR01000120">
    <property type="protein sequence ID" value="PIZ17397.1"/>
    <property type="molecule type" value="Genomic_DNA"/>
</dbReference>
<organism evidence="3 4">
    <name type="scientific">Candidatus Desantisbacteria bacterium CG_4_10_14_0_8_um_filter_48_22</name>
    <dbReference type="NCBI Taxonomy" id="1974543"/>
    <lineage>
        <taxon>Bacteria</taxon>
        <taxon>Candidatus Desantisiibacteriota</taxon>
    </lineage>
</organism>
<dbReference type="AlphaFoldDB" id="A0A2M7SCV9"/>
<dbReference type="InterPro" id="IPR029063">
    <property type="entry name" value="SAM-dependent_MTases_sf"/>
</dbReference>
<dbReference type="CDD" id="cd02440">
    <property type="entry name" value="AdoMet_MTases"/>
    <property type="match status" value="1"/>
</dbReference>
<evidence type="ECO:0000256" key="1">
    <source>
        <dbReference type="ARBA" id="ARBA00022603"/>
    </source>
</evidence>
<name>A0A2M7SCV9_9BACT</name>
<keyword evidence="2 3" id="KW-0808">Transferase</keyword>
<protein>
    <submittedName>
        <fullName evidence="3">Class I SAM-dependent methyltransferase</fullName>
    </submittedName>
</protein>
<dbReference type="Gene3D" id="3.40.50.150">
    <property type="entry name" value="Vaccinia Virus protein VP39"/>
    <property type="match status" value="1"/>
</dbReference>
<evidence type="ECO:0000313" key="3">
    <source>
        <dbReference type="EMBL" id="PIZ17397.1"/>
    </source>
</evidence>
<dbReference type="SUPFAM" id="SSF53335">
    <property type="entry name" value="S-adenosyl-L-methionine-dependent methyltransferases"/>
    <property type="match status" value="1"/>
</dbReference>
<dbReference type="Proteomes" id="UP000229307">
    <property type="component" value="Unassembled WGS sequence"/>
</dbReference>
<dbReference type="PANTHER" id="PTHR43648">
    <property type="entry name" value="ELECTRON TRANSFER FLAVOPROTEIN BETA SUBUNIT LYSINE METHYLTRANSFERASE"/>
    <property type="match status" value="1"/>
</dbReference>
<keyword evidence="1 3" id="KW-0489">Methyltransferase</keyword>